<accession>A0AAY4ACG7</accession>
<evidence type="ECO:0000313" key="1">
    <source>
        <dbReference type="Ensembl" id="ENSDCDP00010006743.1"/>
    </source>
</evidence>
<name>A0AAY4ACG7_9TELE</name>
<evidence type="ECO:0000313" key="2">
    <source>
        <dbReference type="Proteomes" id="UP000694580"/>
    </source>
</evidence>
<reference evidence="1" key="2">
    <citation type="submission" date="2025-08" db="UniProtKB">
        <authorList>
            <consortium name="Ensembl"/>
        </authorList>
    </citation>
    <scope>IDENTIFICATION</scope>
</reference>
<organism evidence="1 2">
    <name type="scientific">Denticeps clupeoides</name>
    <name type="common">denticle herring</name>
    <dbReference type="NCBI Taxonomy" id="299321"/>
    <lineage>
        <taxon>Eukaryota</taxon>
        <taxon>Metazoa</taxon>
        <taxon>Chordata</taxon>
        <taxon>Craniata</taxon>
        <taxon>Vertebrata</taxon>
        <taxon>Euteleostomi</taxon>
        <taxon>Actinopterygii</taxon>
        <taxon>Neopterygii</taxon>
        <taxon>Teleostei</taxon>
        <taxon>Clupei</taxon>
        <taxon>Clupeiformes</taxon>
        <taxon>Denticipitoidei</taxon>
        <taxon>Denticipitidae</taxon>
        <taxon>Denticeps</taxon>
    </lineage>
</organism>
<sequence>MIQPSTRHNLVLVKSGIFFCLICQHHIQNVHFFLNITLTTFRNFFMMFKLQFIKQYYERYNRIHMEKEKIETKSRDLVMRNRRISFSKPLHSAADPGFSETLVLSINRVQNGLPLVHLGTSGAPRKAGCSAGEQTDRETLRHFKVRSLKPSGHTLQATFIFKEDTRHHRRKLFELRWIIRRIQQRSCRPIDPLNKRSERAKSSLVQKIASQQPLHGCSQVTHTEVYDKLRYHRLNSGLFFRKMVLFVEAIWKDGY</sequence>
<reference evidence="1 2" key="1">
    <citation type="submission" date="2020-06" db="EMBL/GenBank/DDBJ databases">
        <authorList>
            <consortium name="Wellcome Sanger Institute Data Sharing"/>
        </authorList>
    </citation>
    <scope>NUCLEOTIDE SEQUENCE [LARGE SCALE GENOMIC DNA]</scope>
</reference>
<evidence type="ECO:0008006" key="3">
    <source>
        <dbReference type="Google" id="ProtNLM"/>
    </source>
</evidence>
<keyword evidence="2" id="KW-1185">Reference proteome</keyword>
<reference evidence="1" key="3">
    <citation type="submission" date="2025-09" db="UniProtKB">
        <authorList>
            <consortium name="Ensembl"/>
        </authorList>
    </citation>
    <scope>IDENTIFICATION</scope>
</reference>
<proteinExistence type="predicted"/>
<protein>
    <recommendedName>
        <fullName evidence="3">Ribosomal protein S10</fullName>
    </recommendedName>
</protein>
<dbReference type="Proteomes" id="UP000694580">
    <property type="component" value="Chromosome 5"/>
</dbReference>
<dbReference type="Ensembl" id="ENSDCDT00010006973.1">
    <property type="protein sequence ID" value="ENSDCDP00010006743.1"/>
    <property type="gene ID" value="ENSDCDG00010002901.1"/>
</dbReference>
<dbReference type="AlphaFoldDB" id="A0AAY4ACG7"/>